<evidence type="ECO:0000256" key="1">
    <source>
        <dbReference type="ARBA" id="ARBA00006964"/>
    </source>
</evidence>
<accession>A0ABX5YFP0</accession>
<keyword evidence="2" id="KW-0479">Metal-binding</keyword>
<dbReference type="Gene3D" id="3.40.1390.30">
    <property type="entry name" value="NIF3 (NGG1p interacting factor 3)-like"/>
    <property type="match status" value="2"/>
</dbReference>
<dbReference type="InterPro" id="IPR002678">
    <property type="entry name" value="DUF34/NIF3"/>
</dbReference>
<dbReference type="Pfam" id="PF01784">
    <property type="entry name" value="DUF34_NIF3"/>
    <property type="match status" value="1"/>
</dbReference>
<dbReference type="GO" id="GO:0003934">
    <property type="term" value="F:GTP cyclohydrolase I activity"/>
    <property type="evidence" value="ECO:0007669"/>
    <property type="project" value="UniProtKB-EC"/>
</dbReference>
<name>A0ABX5YFP0_9PLAN</name>
<dbReference type="EC" id="3.5.4.16" evidence="3"/>
<comment type="similarity">
    <text evidence="1">Belongs to the GTP cyclohydrolase I type 2/NIF3 family.</text>
</comment>
<reference evidence="3 4" key="1">
    <citation type="submission" date="2019-08" db="EMBL/GenBank/DDBJ databases">
        <title>Deep-cultivation of Planctomycetes and their phenomic and genomic characterization uncovers novel biology.</title>
        <authorList>
            <person name="Wiegand S."/>
            <person name="Jogler M."/>
            <person name="Boedeker C."/>
            <person name="Pinto D."/>
            <person name="Vollmers J."/>
            <person name="Rivas-Marin E."/>
            <person name="Kohn T."/>
            <person name="Peeters S.H."/>
            <person name="Heuer A."/>
            <person name="Rast P."/>
            <person name="Oberbeckmann S."/>
            <person name="Bunk B."/>
            <person name="Jeske O."/>
            <person name="Meyerdierks A."/>
            <person name="Storesund J.E."/>
            <person name="Kallscheuer N."/>
            <person name="Luecker S."/>
            <person name="Lage O.M."/>
            <person name="Pohl T."/>
            <person name="Merkel B.J."/>
            <person name="Hornburger P."/>
            <person name="Mueller R.-W."/>
            <person name="Bruemmer F."/>
            <person name="Labrenz M."/>
            <person name="Spormann A.M."/>
            <person name="Op den Camp H."/>
            <person name="Overmann J."/>
            <person name="Amann R."/>
            <person name="Jetten M.S.M."/>
            <person name="Mascher T."/>
            <person name="Medema M.H."/>
            <person name="Devos D.P."/>
            <person name="Kaster A.-K."/>
            <person name="Ovreas L."/>
            <person name="Rohde M."/>
            <person name="Galperin M.Y."/>
            <person name="Jogler C."/>
        </authorList>
    </citation>
    <scope>NUCLEOTIDE SEQUENCE [LARGE SCALE GENOMIC DNA]</scope>
    <source>
        <strain evidence="3 4">DSM 8797</strain>
    </source>
</reference>
<dbReference type="InterPro" id="IPR036069">
    <property type="entry name" value="DUF34/NIF3_sf"/>
</dbReference>
<dbReference type="Proteomes" id="UP000322887">
    <property type="component" value="Chromosome"/>
</dbReference>
<dbReference type="PANTHER" id="PTHR13799">
    <property type="entry name" value="NGG1 INTERACTING FACTOR 3"/>
    <property type="match status" value="1"/>
</dbReference>
<dbReference type="EMBL" id="CP042910">
    <property type="protein sequence ID" value="QEG14425.1"/>
    <property type="molecule type" value="Genomic_DNA"/>
</dbReference>
<dbReference type="NCBIfam" id="TIGR00486">
    <property type="entry name" value="YbgI_SA1388"/>
    <property type="match status" value="1"/>
</dbReference>
<proteinExistence type="inferred from homology"/>
<evidence type="ECO:0000313" key="3">
    <source>
        <dbReference type="EMBL" id="QEG14425.1"/>
    </source>
</evidence>
<protein>
    <submittedName>
        <fullName evidence="3">GTP cyclohydrolase 1 type 2</fullName>
        <ecNumber evidence="3">3.5.4.16</ecNumber>
    </submittedName>
</protein>
<dbReference type="SUPFAM" id="SSF102705">
    <property type="entry name" value="NIF3 (NGG1p interacting factor 3)-like"/>
    <property type="match status" value="1"/>
</dbReference>
<gene>
    <name evidence="3" type="ORF">GmarT_02600</name>
</gene>
<organism evidence="3 4">
    <name type="scientific">Gimesia maris</name>
    <dbReference type="NCBI Taxonomy" id="122"/>
    <lineage>
        <taxon>Bacteria</taxon>
        <taxon>Pseudomonadati</taxon>
        <taxon>Planctomycetota</taxon>
        <taxon>Planctomycetia</taxon>
        <taxon>Planctomycetales</taxon>
        <taxon>Planctomycetaceae</taxon>
        <taxon>Gimesia</taxon>
    </lineage>
</organism>
<sequence length="288" mass="31506">MFSGIRTVFRRPGVETIMTDVAEIQEYLAHLAPPDLAESWDNVGLLTGDPAQPVSRILTCLTLTPDVAAEAISEKADLIISHHPILFRPIQQITSHSVEGKMLLDLIQANIAVYSPHTSYDSAEQGINWQLAQLLGLEDVGILRPLNSTADPGLPEQGAGRFGSLPAEFTLAQVNQLIKQALKIDALQFVGNPEMKVKRIGIACGAAAEFLRDAHCHDCQVLLTGEARFHACLEARALGMGLVLPGHYATERPAMEQLAELLQQKFTQLTIWASQKETDPLQWDCEAD</sequence>
<dbReference type="PANTHER" id="PTHR13799:SF14">
    <property type="entry name" value="GTP CYCLOHYDROLASE 1 TYPE 2 HOMOLOG"/>
    <property type="match status" value="1"/>
</dbReference>
<keyword evidence="4" id="KW-1185">Reference proteome</keyword>
<evidence type="ECO:0000256" key="2">
    <source>
        <dbReference type="ARBA" id="ARBA00022723"/>
    </source>
</evidence>
<evidence type="ECO:0000313" key="4">
    <source>
        <dbReference type="Proteomes" id="UP000322887"/>
    </source>
</evidence>
<keyword evidence="3" id="KW-0378">Hydrolase</keyword>